<reference evidence="2 3" key="1">
    <citation type="submission" date="2018-10" db="EMBL/GenBank/DDBJ databases">
        <title>Genome assembly for a Yunnan-Guizhou Plateau 3E fish, Anabarilius grahami (Regan), and its evolutionary and genetic applications.</title>
        <authorList>
            <person name="Jiang W."/>
        </authorList>
    </citation>
    <scope>NUCLEOTIDE SEQUENCE [LARGE SCALE GENOMIC DNA]</scope>
    <source>
        <strain evidence="2">AG-KIZ</strain>
        <tissue evidence="2">Muscle</tissue>
    </source>
</reference>
<dbReference type="CDD" id="cd00303">
    <property type="entry name" value="retropepsin_like"/>
    <property type="match status" value="1"/>
</dbReference>
<name>A0A3N0YBD2_ANAGA</name>
<dbReference type="Pfam" id="PF08284">
    <property type="entry name" value="RVP_2"/>
    <property type="match status" value="1"/>
</dbReference>
<feature type="compositionally biased region" description="Basic and acidic residues" evidence="1">
    <location>
        <begin position="179"/>
        <end position="190"/>
    </location>
</feature>
<protein>
    <submittedName>
        <fullName evidence="2">Retrotransposon-like protein 1</fullName>
    </submittedName>
</protein>
<dbReference type="SUPFAM" id="SSF50630">
    <property type="entry name" value="Acid proteases"/>
    <property type="match status" value="1"/>
</dbReference>
<dbReference type="PANTHER" id="PTHR15503:SF22">
    <property type="entry name" value="TRANSPOSON TY3-I GAG POLYPROTEIN"/>
    <property type="match status" value="1"/>
</dbReference>
<evidence type="ECO:0000256" key="1">
    <source>
        <dbReference type="SAM" id="MobiDB-lite"/>
    </source>
</evidence>
<feature type="region of interest" description="Disordered" evidence="1">
    <location>
        <begin position="169"/>
        <end position="196"/>
    </location>
</feature>
<organism evidence="2 3">
    <name type="scientific">Anabarilius grahami</name>
    <name type="common">Kanglang fish</name>
    <name type="synonym">Barilius grahami</name>
    <dbReference type="NCBI Taxonomy" id="495550"/>
    <lineage>
        <taxon>Eukaryota</taxon>
        <taxon>Metazoa</taxon>
        <taxon>Chordata</taxon>
        <taxon>Craniata</taxon>
        <taxon>Vertebrata</taxon>
        <taxon>Euteleostomi</taxon>
        <taxon>Actinopterygii</taxon>
        <taxon>Neopterygii</taxon>
        <taxon>Teleostei</taxon>
        <taxon>Ostariophysi</taxon>
        <taxon>Cypriniformes</taxon>
        <taxon>Xenocyprididae</taxon>
        <taxon>Xenocypridinae</taxon>
        <taxon>Xenocypridinae incertae sedis</taxon>
        <taxon>Anabarilius</taxon>
    </lineage>
</organism>
<dbReference type="InterPro" id="IPR032567">
    <property type="entry name" value="RTL1-rel"/>
</dbReference>
<dbReference type="Gene3D" id="2.40.70.10">
    <property type="entry name" value="Acid Proteases"/>
    <property type="match status" value="1"/>
</dbReference>
<keyword evidence="3" id="KW-1185">Reference proteome</keyword>
<sequence>MVSAIIPNVNTMTPLTTIVQLTAADISIPVTALLDSGSAGNFISGTLCRQLGIKTKNMPSTYQIHSITGKSVSRRHVSRSIGPLQIQVGILHVENIHLLVLEGSTADVILGHPWLEQHNPILSWKTGKVLKWGDTCFPTCFSALPVPRSPSSNHLSVCATSIKSPIEKRRARAVRERRKAGDASDNEHHLRGAPASSLSRLSPALLVTYPYRPSQAGGYSRDCAYSPPGACLCGRSTWG</sequence>
<dbReference type="EMBL" id="RJVU01047928">
    <property type="protein sequence ID" value="ROL43549.1"/>
    <property type="molecule type" value="Genomic_DNA"/>
</dbReference>
<dbReference type="OrthoDB" id="8052860at2759"/>
<dbReference type="Proteomes" id="UP000281406">
    <property type="component" value="Unassembled WGS sequence"/>
</dbReference>
<dbReference type="AlphaFoldDB" id="A0A3N0YBD2"/>
<accession>A0A3N0YBD2</accession>
<gene>
    <name evidence="2" type="ORF">DPX16_13480</name>
</gene>
<evidence type="ECO:0000313" key="2">
    <source>
        <dbReference type="EMBL" id="ROL43549.1"/>
    </source>
</evidence>
<feature type="compositionally biased region" description="Basic residues" evidence="1">
    <location>
        <begin position="169"/>
        <end position="178"/>
    </location>
</feature>
<proteinExistence type="predicted"/>
<dbReference type="PANTHER" id="PTHR15503">
    <property type="entry name" value="LDOC1 RELATED"/>
    <property type="match status" value="1"/>
</dbReference>
<evidence type="ECO:0000313" key="3">
    <source>
        <dbReference type="Proteomes" id="UP000281406"/>
    </source>
</evidence>
<dbReference type="InterPro" id="IPR021109">
    <property type="entry name" value="Peptidase_aspartic_dom_sf"/>
</dbReference>
<comment type="caution">
    <text evidence="2">The sequence shown here is derived from an EMBL/GenBank/DDBJ whole genome shotgun (WGS) entry which is preliminary data.</text>
</comment>